<dbReference type="AlphaFoldDB" id="A0AAD4BIE7"/>
<feature type="compositionally biased region" description="Pro residues" evidence="1">
    <location>
        <begin position="131"/>
        <end position="143"/>
    </location>
</feature>
<comment type="caution">
    <text evidence="3">The sequence shown here is derived from an EMBL/GenBank/DDBJ whole genome shotgun (WGS) entry which is preliminary data.</text>
</comment>
<keyword evidence="2" id="KW-0472">Membrane</keyword>
<sequence length="163" mass="17556">MPAVLPTPAERGFLAAAPSGTLLPPPSSPASPIGSPNGIQLHTIFAIVVGLVGFVILIFASSFISRLPCFTESKGSSTTSPQPSSRWPYGNIRRALHNHNINGSRSRPRPPIQHVEPMIAMSSQPYDHTTPCPPYEPNPPPYSEPLRQPPQYLHAPPMAVVEV</sequence>
<reference evidence="3" key="1">
    <citation type="submission" date="2019-10" db="EMBL/GenBank/DDBJ databases">
        <authorList>
            <consortium name="DOE Joint Genome Institute"/>
            <person name="Kuo A."/>
            <person name="Miyauchi S."/>
            <person name="Kiss E."/>
            <person name="Drula E."/>
            <person name="Kohler A."/>
            <person name="Sanchez-Garcia M."/>
            <person name="Andreopoulos B."/>
            <person name="Barry K.W."/>
            <person name="Bonito G."/>
            <person name="Buee M."/>
            <person name="Carver A."/>
            <person name="Chen C."/>
            <person name="Cichocki N."/>
            <person name="Clum A."/>
            <person name="Culley D."/>
            <person name="Crous P.W."/>
            <person name="Fauchery L."/>
            <person name="Girlanda M."/>
            <person name="Hayes R."/>
            <person name="Keri Z."/>
            <person name="LaButti K."/>
            <person name="Lipzen A."/>
            <person name="Lombard V."/>
            <person name="Magnuson J."/>
            <person name="Maillard F."/>
            <person name="Morin E."/>
            <person name="Murat C."/>
            <person name="Nolan M."/>
            <person name="Ohm R."/>
            <person name="Pangilinan J."/>
            <person name="Pereira M."/>
            <person name="Perotto S."/>
            <person name="Peter M."/>
            <person name="Riley R."/>
            <person name="Sitrit Y."/>
            <person name="Stielow B."/>
            <person name="Szollosi G."/>
            <person name="Zifcakova L."/>
            <person name="Stursova M."/>
            <person name="Spatafora J.W."/>
            <person name="Tedersoo L."/>
            <person name="Vaario L.-M."/>
            <person name="Yamada A."/>
            <person name="Yan M."/>
            <person name="Wang P."/>
            <person name="Xu J."/>
            <person name="Bruns T."/>
            <person name="Baldrian P."/>
            <person name="Vilgalys R."/>
            <person name="Henrissat B."/>
            <person name="Grigoriev I.V."/>
            <person name="Hibbett D."/>
            <person name="Nagy L.G."/>
            <person name="Martin F.M."/>
        </authorList>
    </citation>
    <scope>NUCLEOTIDE SEQUENCE</scope>
    <source>
        <strain evidence="3">BED1</strain>
    </source>
</reference>
<evidence type="ECO:0000313" key="4">
    <source>
        <dbReference type="Proteomes" id="UP001194468"/>
    </source>
</evidence>
<reference evidence="3" key="2">
    <citation type="journal article" date="2020" name="Nat. Commun.">
        <title>Large-scale genome sequencing of mycorrhizal fungi provides insights into the early evolution of symbiotic traits.</title>
        <authorList>
            <person name="Miyauchi S."/>
            <person name="Kiss E."/>
            <person name="Kuo A."/>
            <person name="Drula E."/>
            <person name="Kohler A."/>
            <person name="Sanchez-Garcia M."/>
            <person name="Morin E."/>
            <person name="Andreopoulos B."/>
            <person name="Barry K.W."/>
            <person name="Bonito G."/>
            <person name="Buee M."/>
            <person name="Carver A."/>
            <person name="Chen C."/>
            <person name="Cichocki N."/>
            <person name="Clum A."/>
            <person name="Culley D."/>
            <person name="Crous P.W."/>
            <person name="Fauchery L."/>
            <person name="Girlanda M."/>
            <person name="Hayes R.D."/>
            <person name="Keri Z."/>
            <person name="LaButti K."/>
            <person name="Lipzen A."/>
            <person name="Lombard V."/>
            <person name="Magnuson J."/>
            <person name="Maillard F."/>
            <person name="Murat C."/>
            <person name="Nolan M."/>
            <person name="Ohm R.A."/>
            <person name="Pangilinan J."/>
            <person name="Pereira M.F."/>
            <person name="Perotto S."/>
            <person name="Peter M."/>
            <person name="Pfister S."/>
            <person name="Riley R."/>
            <person name="Sitrit Y."/>
            <person name="Stielow J.B."/>
            <person name="Szollosi G."/>
            <person name="Zifcakova L."/>
            <person name="Stursova M."/>
            <person name="Spatafora J.W."/>
            <person name="Tedersoo L."/>
            <person name="Vaario L.M."/>
            <person name="Yamada A."/>
            <person name="Yan M."/>
            <person name="Wang P."/>
            <person name="Xu J."/>
            <person name="Bruns T."/>
            <person name="Baldrian P."/>
            <person name="Vilgalys R."/>
            <person name="Dunand C."/>
            <person name="Henrissat B."/>
            <person name="Grigoriev I.V."/>
            <person name="Hibbett D."/>
            <person name="Nagy L.G."/>
            <person name="Martin F.M."/>
        </authorList>
    </citation>
    <scope>NUCLEOTIDE SEQUENCE</scope>
    <source>
        <strain evidence="3">BED1</strain>
    </source>
</reference>
<protein>
    <submittedName>
        <fullName evidence="3">Uncharacterized protein</fullName>
    </submittedName>
</protein>
<evidence type="ECO:0000256" key="2">
    <source>
        <dbReference type="SAM" id="Phobius"/>
    </source>
</evidence>
<keyword evidence="2" id="KW-0812">Transmembrane</keyword>
<organism evidence="3 4">
    <name type="scientific">Boletus edulis BED1</name>
    <dbReference type="NCBI Taxonomy" id="1328754"/>
    <lineage>
        <taxon>Eukaryota</taxon>
        <taxon>Fungi</taxon>
        <taxon>Dikarya</taxon>
        <taxon>Basidiomycota</taxon>
        <taxon>Agaricomycotina</taxon>
        <taxon>Agaricomycetes</taxon>
        <taxon>Agaricomycetidae</taxon>
        <taxon>Boletales</taxon>
        <taxon>Boletineae</taxon>
        <taxon>Boletaceae</taxon>
        <taxon>Boletoideae</taxon>
        <taxon>Boletus</taxon>
    </lineage>
</organism>
<keyword evidence="4" id="KW-1185">Reference proteome</keyword>
<keyword evidence="2" id="KW-1133">Transmembrane helix</keyword>
<evidence type="ECO:0000256" key="1">
    <source>
        <dbReference type="SAM" id="MobiDB-lite"/>
    </source>
</evidence>
<proteinExistence type="predicted"/>
<gene>
    <name evidence="3" type="ORF">L210DRAFT_3651376</name>
</gene>
<dbReference type="EMBL" id="WHUW01000054">
    <property type="protein sequence ID" value="KAF8430988.1"/>
    <property type="molecule type" value="Genomic_DNA"/>
</dbReference>
<evidence type="ECO:0000313" key="3">
    <source>
        <dbReference type="EMBL" id="KAF8430988.1"/>
    </source>
</evidence>
<accession>A0AAD4BIE7</accession>
<feature type="region of interest" description="Disordered" evidence="1">
    <location>
        <begin position="123"/>
        <end position="163"/>
    </location>
</feature>
<dbReference type="Proteomes" id="UP001194468">
    <property type="component" value="Unassembled WGS sequence"/>
</dbReference>
<name>A0AAD4BIE7_BOLED</name>
<feature type="transmembrane region" description="Helical" evidence="2">
    <location>
        <begin position="39"/>
        <end position="64"/>
    </location>
</feature>